<evidence type="ECO:0000313" key="2">
    <source>
        <dbReference type="EMBL" id="KAG5607802.1"/>
    </source>
</evidence>
<dbReference type="EMBL" id="JACXVP010000005">
    <property type="protein sequence ID" value="KAG5607802.1"/>
    <property type="molecule type" value="Genomic_DNA"/>
</dbReference>
<protein>
    <submittedName>
        <fullName evidence="2">Uncharacterized protein</fullName>
    </submittedName>
</protein>
<name>A0A9J5Z575_SOLCO</name>
<keyword evidence="3" id="KW-1185">Reference proteome</keyword>
<dbReference type="Proteomes" id="UP000824120">
    <property type="component" value="Chromosome 5"/>
</dbReference>
<organism evidence="2 3">
    <name type="scientific">Solanum commersonii</name>
    <name type="common">Commerson's wild potato</name>
    <name type="synonym">Commerson's nightshade</name>
    <dbReference type="NCBI Taxonomy" id="4109"/>
    <lineage>
        <taxon>Eukaryota</taxon>
        <taxon>Viridiplantae</taxon>
        <taxon>Streptophyta</taxon>
        <taxon>Embryophyta</taxon>
        <taxon>Tracheophyta</taxon>
        <taxon>Spermatophyta</taxon>
        <taxon>Magnoliopsida</taxon>
        <taxon>eudicotyledons</taxon>
        <taxon>Gunneridae</taxon>
        <taxon>Pentapetalae</taxon>
        <taxon>asterids</taxon>
        <taxon>lamiids</taxon>
        <taxon>Solanales</taxon>
        <taxon>Solanaceae</taxon>
        <taxon>Solanoideae</taxon>
        <taxon>Solaneae</taxon>
        <taxon>Solanum</taxon>
    </lineage>
</organism>
<gene>
    <name evidence="2" type="ORF">H5410_029294</name>
</gene>
<feature type="compositionally biased region" description="Polar residues" evidence="1">
    <location>
        <begin position="38"/>
        <end position="57"/>
    </location>
</feature>
<sequence length="1852" mass="212030">MAKTSHFQEFRCNFCQKFSWTSVKTLVIETVGPHGQNVPFSRSNGPGSDLSYGSSRPSRPKRPIYKVKRAPYQPSWPKHPIFKDKRAPEQDLSYGASGLSRTKYPIFMVKPVPKRIATSFLPKFFVDVREDLSYGASWPTRPKRPLYKSMDFLVIWNFELWSQLTLTAKTSHFQGQTKPRADLSYGASWPSQPKCPIFEVKQAPDQPWSQLALTAKTSHFQGQTDPESDLSNGASCSSQPKRPILKVKRAPEQPKCFIDVREELSYGLNLPFWSSKRGEIIFCQNFVDVVKTFAKLIASHGQNVPFEDLSYGLIGPHGQNIPFSRSNERLEDLNYGARWLSWPTRPIFKVKRTPDQPKRPIFKVKLTAEQVKRATKGTKYALWTSLRPLVDPLPPTKASIFKVKANPEKTLAMEQLTLNQNIPFSRSSEPRAQRWPSWQKHPIFKVKGTPNQVKRKPHFANLCAIVHGLLDLKFHCQNFVHHEDLIYGIDRTIFQGQSSWEGILVMDPVGPHGQNVPFSRSNRTRIRNTLAMDSVSPHGQNIPFSRPNVPESSKLSLTAKTSYFQGQTAPGSDLRYGASWPSRPKSPIFKLWIQLALSAKKSHFESQMSPRTDLCYGANCPSWPKCSIFKVKQAPDQLALTAKTSHFQGETSPEKGKPPILPIFPKRPIFKVKLTPEQPKHPIFNVKRTLEQTLAMEPSWPSWPKRPIFKVKLTSDQFSVDVREALAMDSVSPHGRNDPFSCSNRPRISWPSRPKHPIFKVKRPPDKSMDFLVIWNSNLIFAKFFLWMSVKILAMELVGPHGQRVPFSRLNDPRISSKIPSSFLPKFLVDVHEDLRYGGSCPSRPKHPILKVKQALEQLPLMEKCPIFKVKRAADQLALMAKTSHFKGQTILEQLWSQLAFTAKTSHFKGQTGPELDFRYGASCSLWPKRPIFKVKRPLDKLWSKLALTAKISHFEGQTSTRADLSYGASWLSRPKRPIFKVKRDPNQTLDMEPVVSHGQNDPFSRSNGLQISYGASWPSQLKYPILKVKRALEKTLVMEPVRPYGQQIPFSRSNGLGSVHGLFGYLEFRVHFCQIFLWTSMKTLAVYSVSPHNQNLPFSRSNKPRIRYGDSCPSRPERPIFKVRRTQDQNFELIFAKIICGRMLRPYLWSQLTLTTKTSYFHSQTNPGADLSYGSSRPSWPKRSIFKVKRPPDKTLAYGASWSSRPIRPIFKDLNYEASWPSWLKQPIYKVKRALDQLTLAAKTSHFQGLTNPGEDLSYKDSWSSRPKRSIFKVKQPPDQLKHPIFKVKRGPDQVNATVCQFSCSIVHGLYGDLEFQAHFCQNLSLTSVKTLAMDSVGPHHKKVPFSRCNEHQISYGTSRPSRPIRPIFIVKRIPDQTLAMDSISPHSQNIPFSRSDEPWSSYGASCLSRPKRPIIKVKRDSDQTLDMKPVGPHGKNIPFSRSNGLRISWPSRPKRPILMVKQAPEQLALMANTSHYQGEMDPRSDLSYGVSWPSRPKYPILRVKRVPEQLDLTANTSHFQGQTFPGSAKHPISQFSFAIVHELFGDLEFRAYFCQNISWTSVKNLAIEPVGPHGQHIPFSRSNGISKNPWTFGDPEFELNFLWTSVKTFITPILSWDRDLSYRFSQPSRPKPPIFKVKQASDQLALTANTSHFQGQTGPESDVREDLSYGFSELSLPKRPILKLNRPRIRILGDQEFRAHFCLNFSWTFVKTLAMELVGPHRQHIPFSRSNSSRISSFLPKIFVDVREELSYGFIYSSWPKHPILKVERTLEKFKNFLAIWNFDIIFAKVLRGPTWPSRPKPPNFKVKRPPDKETLHFADFRVLESMDFLVIWNFDLTFTKNFHGYPLRP</sequence>
<proteinExistence type="predicted"/>
<feature type="compositionally biased region" description="Polar residues" evidence="1">
    <location>
        <begin position="221"/>
        <end position="240"/>
    </location>
</feature>
<reference evidence="2 3" key="1">
    <citation type="submission" date="2020-09" db="EMBL/GenBank/DDBJ databases">
        <title>De no assembly of potato wild relative species, Solanum commersonii.</title>
        <authorList>
            <person name="Cho K."/>
        </authorList>
    </citation>
    <scope>NUCLEOTIDE SEQUENCE [LARGE SCALE GENOMIC DNA]</scope>
    <source>
        <strain evidence="2">LZ3.2</strain>
        <tissue evidence="2">Leaf</tissue>
    </source>
</reference>
<comment type="caution">
    <text evidence="2">The sequence shown here is derived from an EMBL/GenBank/DDBJ whole genome shotgun (WGS) entry which is preliminary data.</text>
</comment>
<feature type="region of interest" description="Disordered" evidence="1">
    <location>
        <begin position="1426"/>
        <end position="1447"/>
    </location>
</feature>
<feature type="region of interest" description="Disordered" evidence="1">
    <location>
        <begin position="35"/>
        <end position="61"/>
    </location>
</feature>
<accession>A0A9J5Z575</accession>
<evidence type="ECO:0000313" key="3">
    <source>
        <dbReference type="Proteomes" id="UP000824120"/>
    </source>
</evidence>
<evidence type="ECO:0000256" key="1">
    <source>
        <dbReference type="SAM" id="MobiDB-lite"/>
    </source>
</evidence>
<feature type="region of interest" description="Disordered" evidence="1">
    <location>
        <begin position="221"/>
        <end position="244"/>
    </location>
</feature>